<dbReference type="PANTHER" id="PTHR13524">
    <property type="entry name" value="MYOTUBULARIN-RELATED"/>
    <property type="match status" value="1"/>
</dbReference>
<feature type="compositionally biased region" description="Acidic residues" evidence="1">
    <location>
        <begin position="848"/>
        <end position="870"/>
    </location>
</feature>
<feature type="region of interest" description="Disordered" evidence="1">
    <location>
        <begin position="1542"/>
        <end position="1679"/>
    </location>
</feature>
<feature type="compositionally biased region" description="Basic and acidic residues" evidence="1">
    <location>
        <begin position="871"/>
        <end position="880"/>
    </location>
</feature>
<feature type="compositionally biased region" description="Low complexity" evidence="1">
    <location>
        <begin position="1435"/>
        <end position="1448"/>
    </location>
</feature>
<accession>A0A9P8A6M9</accession>
<feature type="compositionally biased region" description="Basic and acidic residues" evidence="1">
    <location>
        <begin position="1663"/>
        <end position="1675"/>
    </location>
</feature>
<dbReference type="EMBL" id="JAIFTL010000063">
    <property type="protein sequence ID" value="KAG9324575.1"/>
    <property type="molecule type" value="Genomic_DNA"/>
</dbReference>
<feature type="compositionally biased region" description="Basic residues" evidence="1">
    <location>
        <begin position="1613"/>
        <end position="1624"/>
    </location>
</feature>
<feature type="region of interest" description="Disordered" evidence="1">
    <location>
        <begin position="1120"/>
        <end position="1163"/>
    </location>
</feature>
<feature type="compositionally biased region" description="Polar residues" evidence="1">
    <location>
        <begin position="1326"/>
        <end position="1337"/>
    </location>
</feature>
<evidence type="ECO:0000313" key="4">
    <source>
        <dbReference type="Proteomes" id="UP000717515"/>
    </source>
</evidence>
<feature type="compositionally biased region" description="Acidic residues" evidence="1">
    <location>
        <begin position="1133"/>
        <end position="1148"/>
    </location>
</feature>
<dbReference type="SUPFAM" id="SSF52799">
    <property type="entry name" value="(Phosphotyrosine protein) phosphatases II"/>
    <property type="match status" value="1"/>
</dbReference>
<reference evidence="3" key="1">
    <citation type="submission" date="2021-07" db="EMBL/GenBank/DDBJ databases">
        <title>Draft genome of Mortierella alpina, strain LL118, isolated from an aspen leaf litter sample.</title>
        <authorList>
            <person name="Yang S."/>
            <person name="Vinatzer B.A."/>
        </authorList>
    </citation>
    <scope>NUCLEOTIDE SEQUENCE</scope>
    <source>
        <strain evidence="3">LL118</strain>
    </source>
</reference>
<dbReference type="Gene3D" id="3.90.190.10">
    <property type="entry name" value="Protein tyrosine phosphatase superfamily"/>
    <property type="match status" value="1"/>
</dbReference>
<evidence type="ECO:0000313" key="3">
    <source>
        <dbReference type="EMBL" id="KAG9324575.1"/>
    </source>
</evidence>
<feature type="region of interest" description="Disordered" evidence="1">
    <location>
        <begin position="1182"/>
        <end position="1250"/>
    </location>
</feature>
<dbReference type="Pfam" id="PF08648">
    <property type="entry name" value="SNRNP27"/>
    <property type="match status" value="1"/>
</dbReference>
<feature type="compositionally biased region" description="Basic and acidic residues" evidence="1">
    <location>
        <begin position="1186"/>
        <end position="1207"/>
    </location>
</feature>
<feature type="compositionally biased region" description="Polar residues" evidence="1">
    <location>
        <begin position="1412"/>
        <end position="1424"/>
    </location>
</feature>
<feature type="compositionally biased region" description="Polar residues" evidence="1">
    <location>
        <begin position="1208"/>
        <end position="1219"/>
    </location>
</feature>
<feature type="compositionally biased region" description="Basic and acidic residues" evidence="1">
    <location>
        <begin position="1585"/>
        <end position="1600"/>
    </location>
</feature>
<feature type="compositionally biased region" description="Polar residues" evidence="1">
    <location>
        <begin position="1298"/>
        <end position="1309"/>
    </location>
</feature>
<evidence type="ECO:0000259" key="2">
    <source>
        <dbReference type="Pfam" id="PF08648"/>
    </source>
</evidence>
<comment type="caution">
    <text evidence="3">The sequence shown here is derived from an EMBL/GenBank/DDBJ whole genome shotgun (WGS) entry which is preliminary data.</text>
</comment>
<feature type="compositionally biased region" description="Basic and acidic residues" evidence="1">
    <location>
        <begin position="803"/>
        <end position="816"/>
    </location>
</feature>
<evidence type="ECO:0000256" key="1">
    <source>
        <dbReference type="SAM" id="MobiDB-lite"/>
    </source>
</evidence>
<dbReference type="GO" id="GO:0008380">
    <property type="term" value="P:RNA splicing"/>
    <property type="evidence" value="ECO:0007669"/>
    <property type="project" value="InterPro"/>
</dbReference>
<dbReference type="PANTHER" id="PTHR13524:SF2">
    <property type="entry name" value="MYOTUBULARIN-RELATED PROTEIN 14"/>
    <property type="match status" value="1"/>
</dbReference>
<feature type="compositionally biased region" description="Polar residues" evidence="1">
    <location>
        <begin position="732"/>
        <end position="743"/>
    </location>
</feature>
<feature type="region of interest" description="Disordered" evidence="1">
    <location>
        <begin position="1323"/>
        <end position="1482"/>
    </location>
</feature>
<dbReference type="InterPro" id="IPR016130">
    <property type="entry name" value="Tyr_Pase_AS"/>
</dbReference>
<name>A0A9P8A6M9_MORAP</name>
<feature type="region of interest" description="Disordered" evidence="1">
    <location>
        <begin position="76"/>
        <end position="124"/>
    </location>
</feature>
<dbReference type="InterPro" id="IPR029021">
    <property type="entry name" value="Prot-tyrosine_phosphatase-like"/>
</dbReference>
<feature type="compositionally biased region" description="Polar residues" evidence="1">
    <location>
        <begin position="929"/>
        <end position="947"/>
    </location>
</feature>
<gene>
    <name evidence="3" type="ORF">KVV02_005108</name>
</gene>
<dbReference type="PROSITE" id="PS00383">
    <property type="entry name" value="TYR_PHOSPHATASE_1"/>
    <property type="match status" value="1"/>
</dbReference>
<organism evidence="3 4">
    <name type="scientific">Mortierella alpina</name>
    <name type="common">Oleaginous fungus</name>
    <name type="synonym">Mortierella renispora</name>
    <dbReference type="NCBI Taxonomy" id="64518"/>
    <lineage>
        <taxon>Eukaryota</taxon>
        <taxon>Fungi</taxon>
        <taxon>Fungi incertae sedis</taxon>
        <taxon>Mucoromycota</taxon>
        <taxon>Mortierellomycotina</taxon>
        <taxon>Mortierellomycetes</taxon>
        <taxon>Mortierellales</taxon>
        <taxon>Mortierellaceae</taxon>
        <taxon>Mortierella</taxon>
    </lineage>
</organism>
<protein>
    <recommendedName>
        <fullName evidence="2">U4/U6.U5 small nuclear ribonucleoprotein 27kDa protein domain-containing protein</fullName>
    </recommendedName>
</protein>
<dbReference type="GO" id="GO:0004438">
    <property type="term" value="F:phosphatidylinositol-3-phosphate phosphatase activity"/>
    <property type="evidence" value="ECO:0007669"/>
    <property type="project" value="InterPro"/>
</dbReference>
<proteinExistence type="predicted"/>
<feature type="region of interest" description="Disordered" evidence="1">
    <location>
        <begin position="792"/>
        <end position="947"/>
    </location>
</feature>
<feature type="domain" description="U4/U6.U5 small nuclear ribonucleoprotein 27kDa protein" evidence="2">
    <location>
        <begin position="1681"/>
        <end position="1732"/>
    </location>
</feature>
<feature type="region of interest" description="Disordered" evidence="1">
    <location>
        <begin position="1265"/>
        <end position="1309"/>
    </location>
</feature>
<dbReference type="Proteomes" id="UP000717515">
    <property type="component" value="Unassembled WGS sequence"/>
</dbReference>
<feature type="region of interest" description="Disordered" evidence="1">
    <location>
        <begin position="643"/>
        <end position="746"/>
    </location>
</feature>
<feature type="compositionally biased region" description="Polar residues" evidence="1">
    <location>
        <begin position="889"/>
        <end position="898"/>
    </location>
</feature>
<dbReference type="InterPro" id="IPR039802">
    <property type="entry name" value="MTMR14"/>
</dbReference>
<feature type="compositionally biased region" description="Low complexity" evidence="1">
    <location>
        <begin position="104"/>
        <end position="117"/>
    </location>
</feature>
<sequence>MSSNLCQQSQAHRLYSLYLHYDASHAAKHDDPECKAVLQHCFALLEKDYVVGVVANHNGQLCSSYPSELAILEKARDSASHSGGGTKGNQSLFSQGEDQESKPSHSVNPSHPPNSQSISLHPLSPCASGVDAQPLFVPMDSETMDNSDYSSATHQSTLDQSIVDNYGDQSFDLGESGMMSFQDIKSELDMIRSPPQSSHQRTSLDFDAEQSKRHMLPFPFRIPRPEKKLNVAIKEFVPSSPTSQSRKAQEPAPSDADKDKVNDTHELSKQFEKSHFARVRARFVVPCILVRGKNICRSATLSNEVEVFMHSVNQKINDLNQKRKMFLYGTGEKSPDKEDRESSLEKQRLEDIELLHQLGVTYINDLMVENRKVKYGLKVTSSEKVDSFGRYSKFKLVATPYPGVEFFQKFKANKYSARKLCFDWSQNFADAELQLPQGYLDNLGIRWRDYKSWDLIELTQNYLRLYLTHVADDTRDEDPSTTIKNAMGATARSPKGLLIHCISGWDRTPLFISLLRISLWADGEAHQSLTAAEMLYLTMGYDWFLFNHLLADRSQRGEDIFYFCFYFLKFIYGEEFSLQSISEVNKKSKSACRPSTYQTASHSPLLKDIGRLRGTDDASISPELIDTNGFICEECRVSRKTPMESIGRDASSARNNSHDAASSTDGKPSSWQLVTFSTPPGHRQGSPRIPFLPTLQNMSKGSGSPRGNKRSSLSSGFMEQLEGPDTEAETSAVEQRSSASSPFSLADGRFRLGIPQINARRSSSSNIPELFGADSKPSSSATMNAGIEFIRVDPSPESLAARPVDEHEKGVSEDGKGGSGADKPQTPRKRASTFDGGLLLSVAQESNQDAEEPDTKEQEEDLTSSDDDNDDLGRPKDGRHMPPRAATPSKASSPQTCQVCHHSFHSGSRQPNVRSAVKPLIGAFASTGPRPSSTPDQGDTPLNNLSQQQPMNISAKQALERMRNVDRIFAQDDGEPFFDGCHLRPHHHHTTDQHVNESDRDEGMFQLEIEDHRSSYRQGHFSVCEKRVGETHCLDKMHSSDPGCHDSLNSSLCAEQDLEARSGILAPTNETESIDGENESFWEETSTADYGCSPGSILNGFGLGLTKCHPEEEDLSMVMDGSLGSHADGSLQNEEEEDDDDDDDDDDGAASLNSRQSSLKMDPHENEHLFMPSLKGVFSHTHRFSHGREGRKEGASLESPYTKEGRRSSSSTGANSANILTGMAAAGSTEKDSGAGASTPVPRNLTRKQKLRQLRRLFMEIRDEIGDGSQAPTQTTEGVNILNPASSSVEDDDSGSSFNRESFSDDPSFQYRSPIATVAAFASRQGPLTSSSTSGQSLFGLGSPTRHFGATAAVSPTARTRKTHPQPYQRHQPAGPAVQPSSGRKSPFEWAAAAAASISSSASGMVSGGGTTRQSPSLMPSSSDYGYPHHHRKTPSLSQPQPSSPSGSNNNFGHPFVLPPAHHQYHHSQEQNAQQRGGGGNGSCYGEASYIISPSSGTSMTAPSEGFRDVASASASSSITTNSVLGEMMGHHYGKDGIRRQSLVSSTTSSASNAPSRLRGGPSTSASHMKEKDGENNTGRWDCPSPERHHDRRGPPKDWDAPEAEEGEISRGARSRSRSPHGGRRGTGLRDDLDVEEGEYRKRKGDSDSEDDKDGKKGRHRTSKQDALDAEKPLEELSPEDEEARMMALMGFGGFDSTKGKKVAGADVSGADIKKQRQYRQYMNRRGGFNRYIRPPLDAK</sequence>
<feature type="compositionally biased region" description="Low complexity" evidence="1">
    <location>
        <begin position="1542"/>
        <end position="1556"/>
    </location>
</feature>
<feature type="region of interest" description="Disordered" evidence="1">
    <location>
        <begin position="236"/>
        <end position="261"/>
    </location>
</feature>
<feature type="compositionally biased region" description="Polar residues" evidence="1">
    <location>
        <begin position="652"/>
        <end position="678"/>
    </location>
</feature>
<dbReference type="InterPro" id="IPR013957">
    <property type="entry name" value="SNRNP27"/>
</dbReference>
<feature type="compositionally biased region" description="Low complexity" evidence="1">
    <location>
        <begin position="1391"/>
        <end position="1403"/>
    </location>
</feature>